<dbReference type="OrthoDB" id="5348860at2"/>
<feature type="signal peptide" evidence="1">
    <location>
        <begin position="1"/>
        <end position="18"/>
    </location>
</feature>
<name>A0A0A5HV35_PHOS4</name>
<dbReference type="PROSITE" id="PS51257">
    <property type="entry name" value="PROKAR_LIPOPROTEIN"/>
    <property type="match status" value="1"/>
</dbReference>
<gene>
    <name evidence="2" type="ORF">NM06_06060</name>
</gene>
<dbReference type="Proteomes" id="UP000030451">
    <property type="component" value="Unassembled WGS sequence"/>
</dbReference>
<keyword evidence="1" id="KW-0732">Signal</keyword>
<reference evidence="2 3" key="1">
    <citation type="submission" date="2014-10" db="EMBL/GenBank/DDBJ databases">
        <title>Genome sequencing of Vibrio sinaloensis T08.</title>
        <authorList>
            <person name="Chan K.-G."/>
            <person name="Mohamad N.I."/>
        </authorList>
    </citation>
    <scope>NUCLEOTIDE SEQUENCE [LARGE SCALE GENOMIC DNA]</scope>
    <source>
        <strain evidence="2 3">T08</strain>
    </source>
</reference>
<dbReference type="RefSeq" id="WP_038189183.1">
    <property type="nucleotide sequence ID" value="NZ_JRWP01000005.1"/>
</dbReference>
<sequence length="165" mass="18114">MKKVVLMVGLSVAAIALAGCQDEQTSETTASMDNVVAEAEAATPTQELTETDFEVIDQHTANNALDWNGTYFGILPCADCEGIETQITLNHDGSYSVNQTYLGKEDGFFESHGQLSWNDEGNIITLENETGANQFFVGENILFMLDKNGQRVKGDLAEHYQLQKQ</sequence>
<dbReference type="InterPro" id="IPR007298">
    <property type="entry name" value="Cu-R_lipoprotein_NlpE"/>
</dbReference>
<organism evidence="2 3">
    <name type="scientific">Photobacterium sp. (strain ATCC 43367)</name>
    <dbReference type="NCBI Taxonomy" id="379097"/>
    <lineage>
        <taxon>Bacteria</taxon>
        <taxon>Pseudomonadati</taxon>
        <taxon>Pseudomonadota</taxon>
        <taxon>Gammaproteobacteria</taxon>
        <taxon>Vibrionales</taxon>
        <taxon>Vibrionaceae</taxon>
        <taxon>Vibrio</taxon>
        <taxon>Vibrio oreintalis group</taxon>
    </lineage>
</organism>
<accession>A0A0A5HV35</accession>
<evidence type="ECO:0000313" key="2">
    <source>
        <dbReference type="EMBL" id="KGY09412.1"/>
    </source>
</evidence>
<dbReference type="AlphaFoldDB" id="A0A0A5HV35"/>
<dbReference type="Pfam" id="PF04170">
    <property type="entry name" value="NlpE"/>
    <property type="match status" value="1"/>
</dbReference>
<evidence type="ECO:0000256" key="1">
    <source>
        <dbReference type="SAM" id="SignalP"/>
    </source>
</evidence>
<comment type="caution">
    <text evidence="2">The sequence shown here is derived from an EMBL/GenBank/DDBJ whole genome shotgun (WGS) entry which is preliminary data.</text>
</comment>
<evidence type="ECO:0000313" key="3">
    <source>
        <dbReference type="Proteomes" id="UP000030451"/>
    </source>
</evidence>
<protein>
    <submittedName>
        <fullName evidence="2">Copper resistance protein NlpE</fullName>
    </submittedName>
</protein>
<dbReference type="EMBL" id="JRWP01000005">
    <property type="protein sequence ID" value="KGY09412.1"/>
    <property type="molecule type" value="Genomic_DNA"/>
</dbReference>
<dbReference type="STRING" id="379097.SE23_14450"/>
<feature type="chain" id="PRO_5002023337" evidence="1">
    <location>
        <begin position="19"/>
        <end position="165"/>
    </location>
</feature>
<dbReference type="Gene3D" id="2.40.128.640">
    <property type="match status" value="1"/>
</dbReference>
<proteinExistence type="predicted"/>